<dbReference type="SUPFAM" id="SSF48452">
    <property type="entry name" value="TPR-like"/>
    <property type="match status" value="1"/>
</dbReference>
<dbReference type="Gene3D" id="1.25.40.10">
    <property type="entry name" value="Tetratricopeptide repeat domain"/>
    <property type="match status" value="4"/>
</dbReference>
<comment type="caution">
    <text evidence="2">The sequence shown here is derived from an EMBL/GenBank/DDBJ whole genome shotgun (WGS) entry which is preliminary data.</text>
</comment>
<evidence type="ECO:0000313" key="2">
    <source>
        <dbReference type="EMBL" id="GGC17619.1"/>
    </source>
</evidence>
<organism evidence="2 3">
    <name type="scientific">Parapedobacter defluvii</name>
    <dbReference type="NCBI Taxonomy" id="2045106"/>
    <lineage>
        <taxon>Bacteria</taxon>
        <taxon>Pseudomonadati</taxon>
        <taxon>Bacteroidota</taxon>
        <taxon>Sphingobacteriia</taxon>
        <taxon>Sphingobacteriales</taxon>
        <taxon>Sphingobacteriaceae</taxon>
        <taxon>Parapedobacter</taxon>
    </lineage>
</organism>
<sequence length="938" mass="106981">MVLVSGMAMACSVKKQADGQEYDLMENLTARYNIVYHGREIIADVERENFASHRDNYQQLLPVLIEPTEATASANTRLMDSVIGKALDIINRKARSKYINEAYLLTGKANYLKGNYYNAVEFFSYVANTFADQPEYRQAALIWKARSFMQLGNLAEAGLVLDTVFTGLETEKKSVGLAFATQANYYLLTHDEESAITMLMQALDHTGHKPTKLRWHFLLGQLLEKQGRMEEAYAHYSRVVRSNAPYEMSFHAGLNRVFLVTADNASAEDRVRLLRRMLRDGKNASFKDQLYYQIGEVFYADGNVPEALANYEKALRSFNDNRYQAVRTYLKLADHYFGQADYPTAKLYYDSVGMSLPADFPDAGAVQRKIANLDELIGQLRIIAHQDSLQYLARLDEGRRQAELDSLITRTYAQIEAAKPKSKQSGSSRSTDRLPFDDLPGMAASYTDNRFYFNNPDAMGMGQAEFRRRWGNRQLRDNWRFSDMTGGVQANASNPVVQEEQTSPLADTVATDSTAWASQLRERYLLDLPNTEEKMALSNGQIHDALLRVGAIYRDDLRDHKEAADAYEALLERYPDTKEAPLVYYNLYRLYLDVDEQRAAYYREKLLSAFPQSLYSNIIRDPMYLAKLEQQKQVLDQAYEQIYVRYTEQQYTEVVDEVTRILEQGQGREQIRSQLAYLRALALGRISTLDTFENALLELVKDFPEDSLVTPLATQHLAFIEANRDTLTGRTYALQGVDTDRERFVDEPTITLWPQLVIRHGPERPRPRRELAVGAAVQTGIRTSGKLENTGGITRQQLAQTADVGEIGPSSYRNLELLPDSATYYFVINVTSERVNLAPSRFGIGQFNRTRYAGAAISHQLKTVDGENQLIYIGPFSTYEQARLYESRILPMLPDIMKIPADYYNTFVITERNFGTLSDFDKIDDYHSIYQEQVKGDQ</sequence>
<dbReference type="InterPro" id="IPR011990">
    <property type="entry name" value="TPR-like_helical_dom_sf"/>
</dbReference>
<evidence type="ECO:0008006" key="4">
    <source>
        <dbReference type="Google" id="ProtNLM"/>
    </source>
</evidence>
<keyword evidence="1" id="KW-0802">TPR repeat</keyword>
<dbReference type="InterPro" id="IPR019734">
    <property type="entry name" value="TPR_rpt"/>
</dbReference>
<evidence type="ECO:0000313" key="3">
    <source>
        <dbReference type="Proteomes" id="UP000597338"/>
    </source>
</evidence>
<feature type="repeat" description="TPR" evidence="1">
    <location>
        <begin position="288"/>
        <end position="321"/>
    </location>
</feature>
<name>A0ABQ1L201_9SPHI</name>
<dbReference type="RefSeq" id="WP_188747364.1">
    <property type="nucleotide sequence ID" value="NZ_BMIK01000001.1"/>
</dbReference>
<evidence type="ECO:0000256" key="1">
    <source>
        <dbReference type="PROSITE-ProRule" id="PRU00339"/>
    </source>
</evidence>
<dbReference type="Proteomes" id="UP000597338">
    <property type="component" value="Unassembled WGS sequence"/>
</dbReference>
<dbReference type="Pfam" id="PF13174">
    <property type="entry name" value="TPR_6"/>
    <property type="match status" value="1"/>
</dbReference>
<proteinExistence type="predicted"/>
<gene>
    <name evidence="2" type="ORF">GCM10011386_06860</name>
</gene>
<dbReference type="SMART" id="SM00028">
    <property type="entry name" value="TPR"/>
    <property type="match status" value="5"/>
</dbReference>
<keyword evidence="3" id="KW-1185">Reference proteome</keyword>
<dbReference type="PROSITE" id="PS50005">
    <property type="entry name" value="TPR"/>
    <property type="match status" value="1"/>
</dbReference>
<protein>
    <recommendedName>
        <fullName evidence="4">Tetratricopeptide repeat-containing protein</fullName>
    </recommendedName>
</protein>
<dbReference type="Pfam" id="PF13432">
    <property type="entry name" value="TPR_16"/>
    <property type="match status" value="2"/>
</dbReference>
<dbReference type="EMBL" id="BMIK01000001">
    <property type="protein sequence ID" value="GGC17619.1"/>
    <property type="molecule type" value="Genomic_DNA"/>
</dbReference>
<accession>A0ABQ1L201</accession>
<reference evidence="3" key="1">
    <citation type="journal article" date="2019" name="Int. J. Syst. Evol. Microbiol.">
        <title>The Global Catalogue of Microorganisms (GCM) 10K type strain sequencing project: providing services to taxonomists for standard genome sequencing and annotation.</title>
        <authorList>
            <consortium name="The Broad Institute Genomics Platform"/>
            <consortium name="The Broad Institute Genome Sequencing Center for Infectious Disease"/>
            <person name="Wu L."/>
            <person name="Ma J."/>
        </authorList>
    </citation>
    <scope>NUCLEOTIDE SEQUENCE [LARGE SCALE GENOMIC DNA]</scope>
    <source>
        <strain evidence="3">CGMCC 1.15342</strain>
    </source>
</reference>